<evidence type="ECO:0000256" key="1">
    <source>
        <dbReference type="SAM" id="MobiDB-lite"/>
    </source>
</evidence>
<evidence type="ECO:0000313" key="3">
    <source>
        <dbReference type="Proteomes" id="UP000291116"/>
    </source>
</evidence>
<keyword evidence="3" id="KW-1185">Reference proteome</keyword>
<organism evidence="2 3">
    <name type="scientific">Pseudo-nitzschia multistriata</name>
    <dbReference type="NCBI Taxonomy" id="183589"/>
    <lineage>
        <taxon>Eukaryota</taxon>
        <taxon>Sar</taxon>
        <taxon>Stramenopiles</taxon>
        <taxon>Ochrophyta</taxon>
        <taxon>Bacillariophyta</taxon>
        <taxon>Bacillariophyceae</taxon>
        <taxon>Bacillariophycidae</taxon>
        <taxon>Bacillariales</taxon>
        <taxon>Bacillariaceae</taxon>
        <taxon>Pseudo-nitzschia</taxon>
    </lineage>
</organism>
<dbReference type="Proteomes" id="UP000291116">
    <property type="component" value="Unassembled WGS sequence"/>
</dbReference>
<dbReference type="AlphaFoldDB" id="A0A448Z3B4"/>
<sequence length="204" mass="21938">MTTQSDGLALSGKIITSENGKSTVNSDNENISEKDASAASGKGSAVKKRNDNICNQNAVQDDDEDDQMMDIEVPSGMVFLEDSAGDDGRINLIQQKHHTKNLPQKPAVNLQVDDRAILDCWNLTVASHEAAMVVTATNPTNTSASFDSSPSTTTTSLTSPFVTLLENEYRWNAKDKASTAPDATDVFGSWEPKPLALPIWAIVP</sequence>
<gene>
    <name evidence="2" type="ORF">PSNMU_V1.4_AUG-EV-PASAV3_0033170</name>
</gene>
<evidence type="ECO:0000313" key="2">
    <source>
        <dbReference type="EMBL" id="VEU36556.1"/>
    </source>
</evidence>
<accession>A0A448Z3B4</accession>
<dbReference type="OrthoDB" id="10640284at2759"/>
<dbReference type="EMBL" id="CAACVS010000094">
    <property type="protein sequence ID" value="VEU36556.1"/>
    <property type="molecule type" value="Genomic_DNA"/>
</dbReference>
<name>A0A448Z3B4_9STRA</name>
<reference evidence="2 3" key="1">
    <citation type="submission" date="2019-01" db="EMBL/GenBank/DDBJ databases">
        <authorList>
            <person name="Ferrante I. M."/>
        </authorList>
    </citation>
    <scope>NUCLEOTIDE SEQUENCE [LARGE SCALE GENOMIC DNA]</scope>
    <source>
        <strain evidence="2 3">B856</strain>
    </source>
</reference>
<proteinExistence type="predicted"/>
<feature type="region of interest" description="Disordered" evidence="1">
    <location>
        <begin position="1"/>
        <end position="51"/>
    </location>
</feature>
<feature type="compositionally biased region" description="Polar residues" evidence="1">
    <location>
        <begin position="14"/>
        <end position="29"/>
    </location>
</feature>
<protein>
    <submittedName>
        <fullName evidence="2">Uncharacterized protein</fullName>
    </submittedName>
</protein>